<gene>
    <name evidence="2" type="ORF">PGLA2088_LOCUS24960</name>
</gene>
<proteinExistence type="predicted"/>
<dbReference type="Proteomes" id="UP000626109">
    <property type="component" value="Unassembled WGS sequence"/>
</dbReference>
<evidence type="ECO:0000313" key="2">
    <source>
        <dbReference type="EMBL" id="CAE8686393.1"/>
    </source>
</evidence>
<feature type="region of interest" description="Disordered" evidence="1">
    <location>
        <begin position="1"/>
        <end position="29"/>
    </location>
</feature>
<organism evidence="2 3">
    <name type="scientific">Polarella glacialis</name>
    <name type="common">Dinoflagellate</name>
    <dbReference type="NCBI Taxonomy" id="89957"/>
    <lineage>
        <taxon>Eukaryota</taxon>
        <taxon>Sar</taxon>
        <taxon>Alveolata</taxon>
        <taxon>Dinophyceae</taxon>
        <taxon>Suessiales</taxon>
        <taxon>Suessiaceae</taxon>
        <taxon>Polarella</taxon>
    </lineage>
</organism>
<reference evidence="2" key="1">
    <citation type="submission" date="2021-02" db="EMBL/GenBank/DDBJ databases">
        <authorList>
            <person name="Dougan E. K."/>
            <person name="Rhodes N."/>
            <person name="Thang M."/>
            <person name="Chan C."/>
        </authorList>
    </citation>
    <scope>NUCLEOTIDE SEQUENCE</scope>
</reference>
<protein>
    <submittedName>
        <fullName evidence="2">Uncharacterized protein</fullName>
    </submittedName>
</protein>
<comment type="caution">
    <text evidence="2">The sequence shown here is derived from an EMBL/GenBank/DDBJ whole genome shotgun (WGS) entry which is preliminary data.</text>
</comment>
<sequence length="180" mass="18694">MPTESTVSKGNSSEEPLLQSSRGGWSASGGKMWGSGSGVEGINGGNVGYYDQGMDAARRMCGGAGCALVVNPPGHRSVEKFHIHYIGYSGYGASLKSKMESEVCHAAGKWRGGGLPCHGKAAFFYGSPGVFSKAMTGGSIAGASVIAWPHACSGRGTIVELAYGCSIEHQIRGDYDPNRR</sequence>
<evidence type="ECO:0000313" key="3">
    <source>
        <dbReference type="Proteomes" id="UP000626109"/>
    </source>
</evidence>
<accession>A0A813JUW5</accession>
<evidence type="ECO:0000256" key="1">
    <source>
        <dbReference type="SAM" id="MobiDB-lite"/>
    </source>
</evidence>
<feature type="compositionally biased region" description="Polar residues" evidence="1">
    <location>
        <begin position="1"/>
        <end position="23"/>
    </location>
</feature>
<dbReference type="AlphaFoldDB" id="A0A813JUW5"/>
<dbReference type="EMBL" id="CAJNNW010026581">
    <property type="protein sequence ID" value="CAE8686393.1"/>
    <property type="molecule type" value="Genomic_DNA"/>
</dbReference>
<name>A0A813JUW5_POLGL</name>